<evidence type="ECO:0000259" key="3">
    <source>
        <dbReference type="Pfam" id="PF11954"/>
    </source>
</evidence>
<dbReference type="HOGENOM" id="CLU_020027_14_1_1"/>
<dbReference type="Proteomes" id="UP000002499">
    <property type="component" value="Unassembled WGS sequence"/>
</dbReference>
<dbReference type="PANTHER" id="PTHR46825">
    <property type="entry name" value="D-ALANYL-D-ALANINE-CARBOXYPEPTIDASE/ENDOPEPTIDASE AMPH"/>
    <property type="match status" value="1"/>
</dbReference>
<organism evidence="5">
    <name type="scientific">Metarhizium acridum (strain CQMa 102)</name>
    <dbReference type="NCBI Taxonomy" id="655827"/>
    <lineage>
        <taxon>Eukaryota</taxon>
        <taxon>Fungi</taxon>
        <taxon>Dikarya</taxon>
        <taxon>Ascomycota</taxon>
        <taxon>Pezizomycotina</taxon>
        <taxon>Sordariomycetes</taxon>
        <taxon>Hypocreomycetidae</taxon>
        <taxon>Hypocreales</taxon>
        <taxon>Clavicipitaceae</taxon>
        <taxon>Metarhizium</taxon>
    </lineage>
</organism>
<dbReference type="SUPFAM" id="SSF56601">
    <property type="entry name" value="beta-lactamase/transpeptidase-like"/>
    <property type="match status" value="2"/>
</dbReference>
<protein>
    <submittedName>
        <fullName evidence="4">Beta-lactamase family protein</fullName>
    </submittedName>
</protein>
<dbReference type="InterPro" id="IPR050491">
    <property type="entry name" value="AmpC-like"/>
</dbReference>
<evidence type="ECO:0000259" key="2">
    <source>
        <dbReference type="Pfam" id="PF00144"/>
    </source>
</evidence>
<evidence type="ECO:0000313" key="5">
    <source>
        <dbReference type="Proteomes" id="UP000002499"/>
    </source>
</evidence>
<dbReference type="eggNOG" id="ENOG502S0EY">
    <property type="taxonomic scope" value="Eukaryota"/>
</dbReference>
<dbReference type="InParanoid" id="E9DYR3"/>
<keyword evidence="5" id="KW-1185">Reference proteome</keyword>
<dbReference type="PANTHER" id="PTHR46825:SF9">
    <property type="entry name" value="BETA-LACTAMASE-RELATED DOMAIN-CONTAINING PROTEIN"/>
    <property type="match status" value="1"/>
</dbReference>
<dbReference type="OMA" id="MYTAVTH"/>
<dbReference type="Pfam" id="PF11954">
    <property type="entry name" value="DUF3471"/>
    <property type="match status" value="1"/>
</dbReference>
<dbReference type="InterPro" id="IPR001466">
    <property type="entry name" value="Beta-lactam-related"/>
</dbReference>
<dbReference type="InterPro" id="IPR012338">
    <property type="entry name" value="Beta-lactam/transpept-like"/>
</dbReference>
<dbReference type="Pfam" id="PF00144">
    <property type="entry name" value="Beta-lactamase"/>
    <property type="match status" value="2"/>
</dbReference>
<feature type="domain" description="Beta-lactamase-related" evidence="2">
    <location>
        <begin position="9"/>
        <end position="260"/>
    </location>
</feature>
<evidence type="ECO:0000313" key="4">
    <source>
        <dbReference type="EMBL" id="EFY91090.1"/>
    </source>
</evidence>
<dbReference type="EMBL" id="GL698484">
    <property type="protein sequence ID" value="EFY91090.1"/>
    <property type="molecule type" value="Genomic_DNA"/>
</dbReference>
<dbReference type="OrthoDB" id="5946976at2759"/>
<name>E9DYR3_METAQ</name>
<comment type="similarity">
    <text evidence="1">Belongs to the peptidase S12 family.</text>
</comment>
<sequence length="719" mass="81236">MDLFRSPEFASRVEQLIKKHHTPGLAIAIVHNDQVASAAYGSASLDPPRPMTTDTLFDVASASKSLTAAAVALLVDDDEKYPEVKYDARMSDLLPGDFAMPSKDYDEVTLDDALGHRTGLSSNDYSYFGINADQPDDACSVTRNIRNLLVAAPIRTKYIYCNAMYTAVTHLVEKKTGTPFADFLRQKFFEPLDMTSSFLQPKEAREKGFGDSLTPGHYWDEDREEYLTFDYPDCPEGQGAGSVVTSVNDYIKYVQAMLNRDGPFTEDIYRGILKPRTIVGLDLEKPYPYSSPRIYASGWHLHHCKDYDEVTLDDALGHRTGLSSNDYSYFGINADQPDDACSVTRNIRNLLVAAPIRTKYIYCNAMYTAVTHLVEKKTGTPFADFLRQKFFEPLDMTSSFLQPKEAREKGFGDSLTPGHYWDEDREEYLTFDYPDCPEGQGAGSVVTSVNDYIKYVQAMLNRDGPFTEDIYRGILKPRTIVGLDLEKPYPYSSPRIYASGWHLHHYRGYNIVAHDGGIPGCSTTHMFMPELKLGCVVFGNAEGACTIFTALTHELIDDALNLPKDQRLDWEKVEIKMFHGDDDHDEEGGVEGNNEDEDEPDWQAFFPDIKECQSHERPLEAYTGYYWHAGYRGINVQVQDDQLFIDANDRSFAFTLTFKHVCEQTKFVAYLCCPTEGLNDPIRAEFRFGDDGSATHIGVQLDEDLDDLIWFQKTNKGNV</sequence>
<gene>
    <name evidence="4" type="ORF">MAC_02761</name>
</gene>
<proteinExistence type="inferred from homology"/>
<evidence type="ECO:0000256" key="1">
    <source>
        <dbReference type="ARBA" id="ARBA00038215"/>
    </source>
</evidence>
<feature type="domain" description="Beta-lactamase-related" evidence="2">
    <location>
        <begin position="306"/>
        <end position="543"/>
    </location>
</feature>
<reference evidence="4 5" key="1">
    <citation type="journal article" date="2011" name="PLoS Genet.">
        <title>Genome sequencing and comparative transcriptomics of the model entomopathogenic fungi Metarhizium anisopliae and M. acridum.</title>
        <authorList>
            <person name="Gao Q."/>
            <person name="Jin K."/>
            <person name="Ying S.H."/>
            <person name="Zhang Y."/>
            <person name="Xiao G."/>
            <person name="Shang Y."/>
            <person name="Duan Z."/>
            <person name="Hu X."/>
            <person name="Xie X.Q."/>
            <person name="Zhou G."/>
            <person name="Peng G."/>
            <person name="Luo Z."/>
            <person name="Huang W."/>
            <person name="Wang B."/>
            <person name="Fang W."/>
            <person name="Wang S."/>
            <person name="Zhong Y."/>
            <person name="Ma L.J."/>
            <person name="St Leger R.J."/>
            <person name="Zhao G.P."/>
            <person name="Pei Y."/>
            <person name="Feng M.G."/>
            <person name="Xia Y."/>
            <person name="Wang C."/>
        </authorList>
    </citation>
    <scope>NUCLEOTIDE SEQUENCE [LARGE SCALE GENOMIC DNA]</scope>
    <source>
        <strain evidence="4 5">CQMa 102</strain>
    </source>
</reference>
<feature type="domain" description="Peptidase S12 Pab87-related C-terminal" evidence="3">
    <location>
        <begin position="613"/>
        <end position="713"/>
    </location>
</feature>
<dbReference type="AlphaFoldDB" id="E9DYR3"/>
<dbReference type="Gene3D" id="3.40.710.10">
    <property type="entry name" value="DD-peptidase/beta-lactamase superfamily"/>
    <property type="match status" value="2"/>
</dbReference>
<dbReference type="InterPro" id="IPR021860">
    <property type="entry name" value="Peptidase_S12_Pab87-rel_C"/>
</dbReference>
<accession>E9DYR3</accession>